<name>A0A939DR97_9ALTE</name>
<feature type="site" description="Important for beta-aspartyl-AMP intermediate formation" evidence="10">
    <location>
        <position position="366"/>
    </location>
</feature>
<dbReference type="InterPro" id="IPR014729">
    <property type="entry name" value="Rossmann-like_a/b/a_fold"/>
</dbReference>
<keyword evidence="8" id="KW-0061">Asparagine biosynthesis</keyword>
<dbReference type="InterPro" id="IPR001962">
    <property type="entry name" value="Asn_synthase"/>
</dbReference>
<dbReference type="PANTHER" id="PTHR43284">
    <property type="entry name" value="ASPARAGINE SYNTHETASE (GLUTAMINE-HYDROLYZING)"/>
    <property type="match status" value="1"/>
</dbReference>
<dbReference type="Pfam" id="PF13537">
    <property type="entry name" value="GATase_7"/>
    <property type="match status" value="1"/>
</dbReference>
<reference evidence="12" key="1">
    <citation type="submission" date="2021-03" db="EMBL/GenBank/DDBJ databases">
        <title>novel species isolated from a fishpond in China.</title>
        <authorList>
            <person name="Lu H."/>
            <person name="Cai Z."/>
        </authorList>
    </citation>
    <scope>NUCLEOTIDE SEQUENCE</scope>
    <source>
        <strain evidence="12">JCM 30855</strain>
    </source>
</reference>
<dbReference type="SUPFAM" id="SSF52402">
    <property type="entry name" value="Adenine nucleotide alpha hydrolases-like"/>
    <property type="match status" value="1"/>
</dbReference>
<evidence type="ECO:0000256" key="4">
    <source>
        <dbReference type="ARBA" id="ARBA00022741"/>
    </source>
</evidence>
<evidence type="ECO:0000256" key="5">
    <source>
        <dbReference type="ARBA" id="ARBA00022840"/>
    </source>
</evidence>
<comment type="similarity">
    <text evidence="2">Belongs to the asparagine synthetase family.</text>
</comment>
<dbReference type="InterPro" id="IPR006426">
    <property type="entry name" value="Asn_synth_AEB"/>
</dbReference>
<dbReference type="PANTHER" id="PTHR43284:SF1">
    <property type="entry name" value="ASPARAGINE SYNTHETASE"/>
    <property type="match status" value="1"/>
</dbReference>
<evidence type="ECO:0000256" key="7">
    <source>
        <dbReference type="ARBA" id="ARBA00048741"/>
    </source>
</evidence>
<dbReference type="GO" id="GO:0006529">
    <property type="term" value="P:asparagine biosynthetic process"/>
    <property type="evidence" value="ECO:0007669"/>
    <property type="project" value="UniProtKB-KW"/>
</dbReference>
<organism evidence="12 13">
    <name type="scientific">Bowmanella dokdonensis</name>
    <dbReference type="NCBI Taxonomy" id="751969"/>
    <lineage>
        <taxon>Bacteria</taxon>
        <taxon>Pseudomonadati</taxon>
        <taxon>Pseudomonadota</taxon>
        <taxon>Gammaproteobacteria</taxon>
        <taxon>Alteromonadales</taxon>
        <taxon>Alteromonadaceae</taxon>
        <taxon>Bowmanella</taxon>
    </lineage>
</organism>
<dbReference type="GO" id="GO:0005829">
    <property type="term" value="C:cytosol"/>
    <property type="evidence" value="ECO:0007669"/>
    <property type="project" value="TreeGrafter"/>
</dbReference>
<evidence type="ECO:0000256" key="1">
    <source>
        <dbReference type="ARBA" id="ARBA00005187"/>
    </source>
</evidence>
<dbReference type="NCBIfam" id="TIGR03108">
    <property type="entry name" value="eps_aminotran_1"/>
    <property type="match status" value="1"/>
</dbReference>
<evidence type="ECO:0000256" key="9">
    <source>
        <dbReference type="PIRSR" id="PIRSR001589-2"/>
    </source>
</evidence>
<keyword evidence="13" id="KW-1185">Reference proteome</keyword>
<dbReference type="RefSeq" id="WP_206575441.1">
    <property type="nucleotide sequence ID" value="NZ_JAFKCV010000016.1"/>
</dbReference>
<feature type="active site" description="For GATase activity" evidence="8">
    <location>
        <position position="2"/>
    </location>
</feature>
<evidence type="ECO:0000256" key="6">
    <source>
        <dbReference type="ARBA" id="ARBA00022962"/>
    </source>
</evidence>
<evidence type="ECO:0000256" key="8">
    <source>
        <dbReference type="PIRSR" id="PIRSR001589-1"/>
    </source>
</evidence>
<keyword evidence="8" id="KW-0028">Amino-acid biosynthesis</keyword>
<dbReference type="InterPro" id="IPR017932">
    <property type="entry name" value="GATase_2_dom"/>
</dbReference>
<evidence type="ECO:0000256" key="10">
    <source>
        <dbReference type="PIRSR" id="PIRSR001589-3"/>
    </source>
</evidence>
<evidence type="ECO:0000313" key="13">
    <source>
        <dbReference type="Proteomes" id="UP000664654"/>
    </source>
</evidence>
<keyword evidence="5 9" id="KW-0067">ATP-binding</keyword>
<dbReference type="Gene3D" id="3.60.20.10">
    <property type="entry name" value="Glutamine Phosphoribosylpyrophosphate, subunit 1, domain 1"/>
    <property type="match status" value="1"/>
</dbReference>
<dbReference type="NCBIfam" id="TIGR01536">
    <property type="entry name" value="asn_synth_AEB"/>
    <property type="match status" value="1"/>
</dbReference>
<feature type="binding site" evidence="9">
    <location>
        <position position="292"/>
    </location>
    <ligand>
        <name>ATP</name>
        <dbReference type="ChEBI" id="CHEBI:30616"/>
    </ligand>
</feature>
<dbReference type="GO" id="GO:0005524">
    <property type="term" value="F:ATP binding"/>
    <property type="evidence" value="ECO:0007669"/>
    <property type="project" value="UniProtKB-KW"/>
</dbReference>
<dbReference type="InterPro" id="IPR029055">
    <property type="entry name" value="Ntn_hydrolases_N"/>
</dbReference>
<dbReference type="PROSITE" id="PS51278">
    <property type="entry name" value="GATASE_TYPE_2"/>
    <property type="match status" value="1"/>
</dbReference>
<gene>
    <name evidence="12" type="ORF">J0A66_19010</name>
</gene>
<accession>A0A939DR97</accession>
<dbReference type="Pfam" id="PF00733">
    <property type="entry name" value="Asn_synthase"/>
    <property type="match status" value="1"/>
</dbReference>
<dbReference type="EC" id="6.3.5.4" evidence="3"/>
<feature type="binding site" evidence="9">
    <location>
        <begin position="364"/>
        <end position="365"/>
    </location>
    <ligand>
        <name>ATP</name>
        <dbReference type="ChEBI" id="CHEBI:30616"/>
    </ligand>
</feature>
<comment type="caution">
    <text evidence="12">The sequence shown here is derived from an EMBL/GenBank/DDBJ whole genome shotgun (WGS) entry which is preliminary data.</text>
</comment>
<dbReference type="CDD" id="cd01991">
    <property type="entry name" value="Asn_synthase_B_C"/>
    <property type="match status" value="1"/>
</dbReference>
<comment type="catalytic activity">
    <reaction evidence="7">
        <text>L-aspartate + L-glutamine + ATP + H2O = L-asparagine + L-glutamate + AMP + diphosphate + H(+)</text>
        <dbReference type="Rhea" id="RHEA:12228"/>
        <dbReference type="ChEBI" id="CHEBI:15377"/>
        <dbReference type="ChEBI" id="CHEBI:15378"/>
        <dbReference type="ChEBI" id="CHEBI:29985"/>
        <dbReference type="ChEBI" id="CHEBI:29991"/>
        <dbReference type="ChEBI" id="CHEBI:30616"/>
        <dbReference type="ChEBI" id="CHEBI:33019"/>
        <dbReference type="ChEBI" id="CHEBI:58048"/>
        <dbReference type="ChEBI" id="CHEBI:58359"/>
        <dbReference type="ChEBI" id="CHEBI:456215"/>
        <dbReference type="EC" id="6.3.5.4"/>
    </reaction>
</comment>
<proteinExistence type="inferred from homology"/>
<evidence type="ECO:0000313" key="12">
    <source>
        <dbReference type="EMBL" id="MBN7827330.1"/>
    </source>
</evidence>
<dbReference type="CDD" id="cd00712">
    <property type="entry name" value="AsnB"/>
    <property type="match status" value="1"/>
</dbReference>
<dbReference type="EMBL" id="JAFKCV010000016">
    <property type="protein sequence ID" value="MBN7827330.1"/>
    <property type="molecule type" value="Genomic_DNA"/>
</dbReference>
<dbReference type="Proteomes" id="UP000664654">
    <property type="component" value="Unassembled WGS sequence"/>
</dbReference>
<evidence type="ECO:0000256" key="2">
    <source>
        <dbReference type="ARBA" id="ARBA00005752"/>
    </source>
</evidence>
<comment type="pathway">
    <text evidence="1">Amino-acid biosynthesis; L-asparagine biosynthesis; L-asparagine from L-aspartate (L-Gln route): step 1/1.</text>
</comment>
<feature type="domain" description="Glutamine amidotransferase type-2" evidence="11">
    <location>
        <begin position="2"/>
        <end position="214"/>
    </location>
</feature>
<dbReference type="GO" id="GO:0004066">
    <property type="term" value="F:asparagine synthase (glutamine-hydrolyzing) activity"/>
    <property type="evidence" value="ECO:0007669"/>
    <property type="project" value="UniProtKB-EC"/>
</dbReference>
<dbReference type="SUPFAM" id="SSF56235">
    <property type="entry name" value="N-terminal nucleophile aminohydrolases (Ntn hydrolases)"/>
    <property type="match status" value="1"/>
</dbReference>
<dbReference type="InterPro" id="IPR017539">
    <property type="entry name" value="XrtA_amidotfase"/>
</dbReference>
<feature type="binding site" evidence="9">
    <location>
        <position position="100"/>
    </location>
    <ligand>
        <name>L-glutamine</name>
        <dbReference type="ChEBI" id="CHEBI:58359"/>
    </ligand>
</feature>
<keyword evidence="6 8" id="KW-0315">Glutamine amidotransferase</keyword>
<keyword evidence="4 9" id="KW-0547">Nucleotide-binding</keyword>
<evidence type="ECO:0000256" key="3">
    <source>
        <dbReference type="ARBA" id="ARBA00012737"/>
    </source>
</evidence>
<dbReference type="AlphaFoldDB" id="A0A939DR97"/>
<dbReference type="InterPro" id="IPR051786">
    <property type="entry name" value="ASN_synthetase/amidase"/>
</dbReference>
<protein>
    <recommendedName>
        <fullName evidence="3">asparagine synthase (glutamine-hydrolyzing)</fullName>
        <ecNumber evidence="3">6.3.5.4</ecNumber>
    </recommendedName>
</protein>
<sequence>MCGIAGVMHLAPEGHPDKDTLAMMNDIQQHRGPDAGDYFFDGPVGLAHRRLSIIDLEGSPQPMLSADKRACVVFNGEIYNFKQLHQELAAKGYQFNTHGDTETILNAYLEWGDECVHKLRGMFAFAIWDMEKQRLFMARDRMGIKPFFYSLLPTGEFVFGSELKVLTQHPAFDRTLRDTTIEDYFTFGYVPEPYTVYQNSYKLPPGHTLVIERGQTSLPQAKEYWDVPTQWEQPLSAEEVQEQLIDRLKEAVDIRLVADVPLGAFLSGGVDSSGVVALMSQLQSDPVNTCAIGFDVKAFNETEFAQMVADRYQTNHRVETVSQNDFDLIDKLAFLYDEPYADSSAMPTYRVCQLARKHVTVALSGDGGDELFAGYRRYNMHQHEDRVRNMLPLGLRQPLFGPLGRLYPKLDWAPKFLRAKTTFQSMAMDTVQGYHNSMSILRADERAKLFSGEFTQRLNGYSSLQVFQRYAERVKHLDPVKIAQYLDMKTYLVGDILTKVDRASMAHSLEVRVPILDHKFVEWAFKTPTSHNLQDGIGKYSFKKSLEPHLPHDVLYRKKMGFAVPLADWFRGPLKQRLYDGLLSRQMTESGYFNKKQLQKLIDDHVTGLRDNSAPLWTLMMFESFMRQQLR</sequence>
<dbReference type="Gene3D" id="3.40.50.620">
    <property type="entry name" value="HUPs"/>
    <property type="match status" value="1"/>
</dbReference>
<dbReference type="InterPro" id="IPR033738">
    <property type="entry name" value="AsnB_N"/>
</dbReference>
<dbReference type="PIRSF" id="PIRSF001589">
    <property type="entry name" value="Asn_synthetase_glu-h"/>
    <property type="match status" value="1"/>
</dbReference>
<evidence type="ECO:0000259" key="11">
    <source>
        <dbReference type="PROSITE" id="PS51278"/>
    </source>
</evidence>